<dbReference type="SMART" id="SM00291">
    <property type="entry name" value="ZnF_ZZ"/>
    <property type="match status" value="1"/>
</dbReference>
<dbReference type="AlphaFoldDB" id="A0A1B6KSG1"/>
<dbReference type="InterPro" id="IPR000433">
    <property type="entry name" value="Znf_ZZ"/>
</dbReference>
<dbReference type="EMBL" id="GEBQ01025610">
    <property type="protein sequence ID" value="JAT14367.1"/>
    <property type="molecule type" value="Transcribed_RNA"/>
</dbReference>
<evidence type="ECO:0008006" key="10">
    <source>
        <dbReference type="Google" id="ProtNLM"/>
    </source>
</evidence>
<dbReference type="CDD" id="cd02249">
    <property type="entry name" value="ZZ"/>
    <property type="match status" value="1"/>
</dbReference>
<dbReference type="InterPro" id="IPR001005">
    <property type="entry name" value="SANT/Myb"/>
</dbReference>
<dbReference type="InterPro" id="IPR043145">
    <property type="entry name" value="Znf_ZZ_sf"/>
</dbReference>
<dbReference type="GO" id="GO:0005634">
    <property type="term" value="C:nucleus"/>
    <property type="evidence" value="ECO:0007669"/>
    <property type="project" value="UniProtKB-SubCell"/>
</dbReference>
<dbReference type="PANTHER" id="PTHR22705:SF0">
    <property type="entry name" value="ZZ-TYPE ZINC FINGER-CONTAINING PROTEIN 3"/>
    <property type="match status" value="1"/>
</dbReference>
<keyword evidence="2" id="KW-0479">Metal-binding</keyword>
<dbReference type="PROSITE" id="PS51294">
    <property type="entry name" value="HTH_MYB"/>
    <property type="match status" value="1"/>
</dbReference>
<dbReference type="Pfam" id="PF00249">
    <property type="entry name" value="Myb_DNA-binding"/>
    <property type="match status" value="1"/>
</dbReference>
<dbReference type="InterPro" id="IPR037830">
    <property type="entry name" value="ZZZ3"/>
</dbReference>
<comment type="subcellular location">
    <subcellularLocation>
        <location evidence="1">Nucleus</location>
    </subcellularLocation>
</comment>
<dbReference type="InterPro" id="IPR017930">
    <property type="entry name" value="Myb_dom"/>
</dbReference>
<evidence type="ECO:0000313" key="9">
    <source>
        <dbReference type="EMBL" id="JAT14367.1"/>
    </source>
</evidence>
<dbReference type="Gene3D" id="1.10.10.60">
    <property type="entry name" value="Homeodomain-like"/>
    <property type="match status" value="1"/>
</dbReference>
<organism evidence="9">
    <name type="scientific">Graphocephala atropunctata</name>
    <dbReference type="NCBI Taxonomy" id="36148"/>
    <lineage>
        <taxon>Eukaryota</taxon>
        <taxon>Metazoa</taxon>
        <taxon>Ecdysozoa</taxon>
        <taxon>Arthropoda</taxon>
        <taxon>Hexapoda</taxon>
        <taxon>Insecta</taxon>
        <taxon>Pterygota</taxon>
        <taxon>Neoptera</taxon>
        <taxon>Paraneoptera</taxon>
        <taxon>Hemiptera</taxon>
        <taxon>Auchenorrhyncha</taxon>
        <taxon>Membracoidea</taxon>
        <taxon>Cicadellidae</taxon>
        <taxon>Cicadellinae</taxon>
        <taxon>Cicadellini</taxon>
        <taxon>Graphocephala</taxon>
    </lineage>
</organism>
<feature type="domain" description="HTH myb-type" evidence="8">
    <location>
        <begin position="172"/>
        <end position="224"/>
    </location>
</feature>
<dbReference type="PROSITE" id="PS50090">
    <property type="entry name" value="MYB_LIKE"/>
    <property type="match status" value="1"/>
</dbReference>
<keyword evidence="4" id="KW-0862">Zinc</keyword>
<dbReference type="Pfam" id="PF00569">
    <property type="entry name" value="ZZ"/>
    <property type="match status" value="1"/>
</dbReference>
<evidence type="ECO:0000259" key="7">
    <source>
        <dbReference type="PROSITE" id="PS50135"/>
    </source>
</evidence>
<dbReference type="GO" id="GO:0008270">
    <property type="term" value="F:zinc ion binding"/>
    <property type="evidence" value="ECO:0007669"/>
    <property type="project" value="UniProtKB-KW"/>
</dbReference>
<dbReference type="SMART" id="SM00717">
    <property type="entry name" value="SANT"/>
    <property type="match status" value="1"/>
</dbReference>
<dbReference type="SUPFAM" id="SSF57850">
    <property type="entry name" value="RING/U-box"/>
    <property type="match status" value="1"/>
</dbReference>
<evidence type="ECO:0000256" key="3">
    <source>
        <dbReference type="ARBA" id="ARBA00022771"/>
    </source>
</evidence>
<dbReference type="PROSITE" id="PS01357">
    <property type="entry name" value="ZF_ZZ_1"/>
    <property type="match status" value="1"/>
</dbReference>
<dbReference type="Gene3D" id="3.30.60.90">
    <property type="match status" value="1"/>
</dbReference>
<name>A0A1B6KSG1_9HEMI</name>
<protein>
    <recommendedName>
        <fullName evidence="10">ZZ-type zinc finger-containing protein 3</fullName>
    </recommendedName>
</protein>
<keyword evidence="3 5" id="KW-0863">Zinc-finger</keyword>
<dbReference type="GO" id="GO:0070461">
    <property type="term" value="C:SAGA-type complex"/>
    <property type="evidence" value="ECO:0007669"/>
    <property type="project" value="UniProtKB-ARBA"/>
</dbReference>
<accession>A0A1B6KSG1</accession>
<evidence type="ECO:0000256" key="5">
    <source>
        <dbReference type="PROSITE-ProRule" id="PRU00228"/>
    </source>
</evidence>
<gene>
    <name evidence="9" type="ORF">g.52517</name>
</gene>
<evidence type="ECO:0000256" key="2">
    <source>
        <dbReference type="ARBA" id="ARBA00022723"/>
    </source>
</evidence>
<dbReference type="PANTHER" id="PTHR22705">
    <property type="entry name" value="ZINC FINGER, ZZ DOMAIN CONTAINING 3"/>
    <property type="match status" value="1"/>
</dbReference>
<evidence type="ECO:0000259" key="6">
    <source>
        <dbReference type="PROSITE" id="PS50090"/>
    </source>
</evidence>
<reference evidence="9" key="1">
    <citation type="submission" date="2015-11" db="EMBL/GenBank/DDBJ databases">
        <title>De novo transcriptome assembly of four potential Pierce s Disease insect vectors from Arizona vineyards.</title>
        <authorList>
            <person name="Tassone E.E."/>
        </authorList>
    </citation>
    <scope>NUCLEOTIDE SEQUENCE</scope>
</reference>
<feature type="domain" description="Myb-like" evidence="6">
    <location>
        <begin position="164"/>
        <end position="220"/>
    </location>
</feature>
<dbReference type="SUPFAM" id="SSF46689">
    <property type="entry name" value="Homeodomain-like"/>
    <property type="match status" value="1"/>
</dbReference>
<proteinExistence type="predicted"/>
<dbReference type="PROSITE" id="PS50135">
    <property type="entry name" value="ZF_ZZ_2"/>
    <property type="match status" value="1"/>
</dbReference>
<sequence length="400" mass="46885">MATSLEVNDNSHVEFDEWFHDSESDSEDKEEVLKNSRDELFYFETDDPALKENSDYHKLLKTLCILQAQRVKAIKDVERLELLRLKVMKDPIGYLERFARGETLSDFPSRTEVVKIPEIDWSKYSVSSNMEEPSMEEKAEAEKEEEEYVDKCMLVRGKVYDPSKPKTFNQLWRPEEQIRLEELLEEFPPEKNSNNRWRKIAQALGNRTTKQVCSRVQKYFQKLKKAGLPIPGNQLKTSTILSVKKSRRPRKNKNPLDSTFFPIYFLGGPEFLEGCDDEEEDFSVPPLTEEFKREVIKKIISYKEKDDEVEPFYHQGVICELCLEKPLQGTRWRCLECDNVSLCSNCVIDQLKSKYPRHPTTHHMEPLENPKLAIWDQDYNLDAFRSTNYLDPNFASADVL</sequence>
<feature type="domain" description="ZZ-type" evidence="7">
    <location>
        <begin position="314"/>
        <end position="372"/>
    </location>
</feature>
<evidence type="ECO:0000259" key="8">
    <source>
        <dbReference type="PROSITE" id="PS51294"/>
    </source>
</evidence>
<evidence type="ECO:0000256" key="1">
    <source>
        <dbReference type="ARBA" id="ARBA00004123"/>
    </source>
</evidence>
<dbReference type="InterPro" id="IPR009057">
    <property type="entry name" value="Homeodomain-like_sf"/>
</dbReference>
<evidence type="ECO:0000256" key="4">
    <source>
        <dbReference type="ARBA" id="ARBA00022833"/>
    </source>
</evidence>